<dbReference type="InterPro" id="IPR000639">
    <property type="entry name" value="Epox_hydrolase-like"/>
</dbReference>
<keyword evidence="7" id="KW-1185">Reference proteome</keyword>
<dbReference type="PRINTS" id="PR00412">
    <property type="entry name" value="EPOXHYDRLASE"/>
</dbReference>
<evidence type="ECO:0000313" key="6">
    <source>
        <dbReference type="EMBL" id="PPK65002.1"/>
    </source>
</evidence>
<dbReference type="GO" id="GO:0097176">
    <property type="term" value="P:epoxide metabolic process"/>
    <property type="evidence" value="ECO:0007669"/>
    <property type="project" value="TreeGrafter"/>
</dbReference>
<evidence type="ECO:0000313" key="7">
    <source>
        <dbReference type="Proteomes" id="UP000239203"/>
    </source>
</evidence>
<name>A0A2S6GIE3_9PSEU</name>
<feature type="active site" description="Proton donor" evidence="4">
    <location>
        <position position="315"/>
    </location>
</feature>
<proteinExistence type="inferred from homology"/>
<dbReference type="PIRSF" id="PIRSF001112">
    <property type="entry name" value="Epoxide_hydrolase"/>
    <property type="match status" value="1"/>
</dbReference>
<evidence type="ECO:0000256" key="2">
    <source>
        <dbReference type="ARBA" id="ARBA00022797"/>
    </source>
</evidence>
<dbReference type="AlphaFoldDB" id="A0A2S6GIE3"/>
<dbReference type="GO" id="GO:0004301">
    <property type="term" value="F:epoxide hydrolase activity"/>
    <property type="evidence" value="ECO:0007669"/>
    <property type="project" value="TreeGrafter"/>
</dbReference>
<dbReference type="Gene3D" id="3.40.50.1820">
    <property type="entry name" value="alpha/beta hydrolase"/>
    <property type="match status" value="1"/>
</dbReference>
<dbReference type="InterPro" id="IPR029058">
    <property type="entry name" value="AB_hydrolase_fold"/>
</dbReference>
<dbReference type="Proteomes" id="UP000239203">
    <property type="component" value="Unassembled WGS sequence"/>
</dbReference>
<dbReference type="PANTHER" id="PTHR21661">
    <property type="entry name" value="EPOXIDE HYDROLASE 1-RELATED"/>
    <property type="match status" value="1"/>
</dbReference>
<dbReference type="InterPro" id="IPR016292">
    <property type="entry name" value="Epoxide_hydrolase"/>
</dbReference>
<evidence type="ECO:0000256" key="3">
    <source>
        <dbReference type="ARBA" id="ARBA00022801"/>
    </source>
</evidence>
<evidence type="ECO:0000259" key="5">
    <source>
        <dbReference type="Pfam" id="PF06441"/>
    </source>
</evidence>
<dbReference type="SUPFAM" id="SSF53474">
    <property type="entry name" value="alpha/beta-Hydrolases"/>
    <property type="match status" value="1"/>
</dbReference>
<dbReference type="InterPro" id="IPR010497">
    <property type="entry name" value="Epoxide_hydro_N"/>
</dbReference>
<dbReference type="EMBL" id="PTIX01000016">
    <property type="protein sequence ID" value="PPK65002.1"/>
    <property type="molecule type" value="Genomic_DNA"/>
</dbReference>
<organism evidence="6 7">
    <name type="scientific">Actinokineospora auranticolor</name>
    <dbReference type="NCBI Taxonomy" id="155976"/>
    <lineage>
        <taxon>Bacteria</taxon>
        <taxon>Bacillati</taxon>
        <taxon>Actinomycetota</taxon>
        <taxon>Actinomycetes</taxon>
        <taxon>Pseudonocardiales</taxon>
        <taxon>Pseudonocardiaceae</taxon>
        <taxon>Actinokineospora</taxon>
    </lineage>
</organism>
<dbReference type="PANTHER" id="PTHR21661:SF35">
    <property type="entry name" value="EPOXIDE HYDROLASE"/>
    <property type="match status" value="1"/>
</dbReference>
<comment type="similarity">
    <text evidence="1">Belongs to the peptidase S33 family.</text>
</comment>
<feature type="domain" description="Epoxide hydrolase N-terminal" evidence="5">
    <location>
        <begin position="17"/>
        <end position="121"/>
    </location>
</feature>
<keyword evidence="3" id="KW-0378">Hydrolase</keyword>
<keyword evidence="2" id="KW-0058">Aromatic hydrocarbons catabolism</keyword>
<dbReference type="Pfam" id="PF06441">
    <property type="entry name" value="EHN"/>
    <property type="match status" value="1"/>
</dbReference>
<evidence type="ECO:0000256" key="1">
    <source>
        <dbReference type="ARBA" id="ARBA00010088"/>
    </source>
</evidence>
<feature type="active site" description="Proton acceptor" evidence="4">
    <location>
        <position position="370"/>
    </location>
</feature>
<sequence length="393" mass="43245">MAVPLSTRVPLWQPGCVQPFTIAVPEAVLADLRDRARRTRWPSPAPGPAWSQGTDLGYLREVVAHWADGFDWRAAESALNAHDHHRLALGDATVHFTLRRAANGRGVPLVLTHGWPSTFVELLPLVPLLTDPAAHGITGPAFDVVIPSLPGYGFSSRPPRAHTTRDTAALWHRLMTALGYDRYAAHGGDLGAAVSTFLAIDHPESVVALHLSNLELDPIADEDTLTVAEREFLEREEEWERREGGYGAIQSTKPQTLGYGLTDSPAALAAWLLEKWRAWSDSQGDPERAVTRDFLLTTLTLFWAGGCVTETLRDYFDNAQSPLTADDRVRCPTAVTLFPSEYTHGSTPPRSWAERLYPIHRWTPMTAGGHFAAVEQPRALATDIAAFFAELDL</sequence>
<accession>A0A2S6GIE3</accession>
<evidence type="ECO:0000256" key="4">
    <source>
        <dbReference type="PIRSR" id="PIRSR001112-1"/>
    </source>
</evidence>
<dbReference type="OrthoDB" id="27092at2"/>
<reference evidence="6 7" key="1">
    <citation type="submission" date="2018-02" db="EMBL/GenBank/DDBJ databases">
        <title>Genomic Encyclopedia of Archaeal and Bacterial Type Strains, Phase II (KMG-II): from individual species to whole genera.</title>
        <authorList>
            <person name="Goeker M."/>
        </authorList>
    </citation>
    <scope>NUCLEOTIDE SEQUENCE [LARGE SCALE GENOMIC DNA]</scope>
    <source>
        <strain evidence="6 7">YU 961-1</strain>
    </source>
</reference>
<protein>
    <submittedName>
        <fullName evidence="6">Pimeloyl-ACP methyl ester carboxylesterase</fullName>
    </submittedName>
</protein>
<feature type="active site" description="Nucleophile" evidence="4">
    <location>
        <position position="189"/>
    </location>
</feature>
<gene>
    <name evidence="6" type="ORF">CLV40_11645</name>
</gene>
<comment type="caution">
    <text evidence="6">The sequence shown here is derived from an EMBL/GenBank/DDBJ whole genome shotgun (WGS) entry which is preliminary data.</text>
</comment>